<dbReference type="InterPro" id="IPR029063">
    <property type="entry name" value="SAM-dependent_MTases_sf"/>
</dbReference>
<dbReference type="EMBL" id="UINC01044313">
    <property type="protein sequence ID" value="SVB49597.1"/>
    <property type="molecule type" value="Genomic_DNA"/>
</dbReference>
<dbReference type="CDD" id="cd02440">
    <property type="entry name" value="AdoMet_MTases"/>
    <property type="match status" value="1"/>
</dbReference>
<keyword evidence="2" id="KW-0808">Transferase</keyword>
<dbReference type="GO" id="GO:0032259">
    <property type="term" value="P:methylation"/>
    <property type="evidence" value="ECO:0007669"/>
    <property type="project" value="UniProtKB-KW"/>
</dbReference>
<dbReference type="Pfam" id="PF13649">
    <property type="entry name" value="Methyltransf_25"/>
    <property type="match status" value="1"/>
</dbReference>
<name>A0A382EI97_9ZZZZ</name>
<reference evidence="5" key="1">
    <citation type="submission" date="2018-05" db="EMBL/GenBank/DDBJ databases">
        <authorList>
            <person name="Lanie J.A."/>
            <person name="Ng W.-L."/>
            <person name="Kazmierczak K.M."/>
            <person name="Andrzejewski T.M."/>
            <person name="Davidsen T.M."/>
            <person name="Wayne K.J."/>
            <person name="Tettelin H."/>
            <person name="Glass J.I."/>
            <person name="Rusch D."/>
            <person name="Podicherti R."/>
            <person name="Tsui H.-C.T."/>
            <person name="Winkler M.E."/>
        </authorList>
    </citation>
    <scope>NUCLEOTIDE SEQUENCE</scope>
</reference>
<keyword evidence="3" id="KW-0949">S-adenosyl-L-methionine</keyword>
<dbReference type="InterPro" id="IPR041698">
    <property type="entry name" value="Methyltransf_25"/>
</dbReference>
<evidence type="ECO:0000259" key="4">
    <source>
        <dbReference type="Pfam" id="PF13649"/>
    </source>
</evidence>
<dbReference type="PANTHER" id="PTHR43464:SF19">
    <property type="entry name" value="UBIQUINONE BIOSYNTHESIS O-METHYLTRANSFERASE, MITOCHONDRIAL"/>
    <property type="match status" value="1"/>
</dbReference>
<protein>
    <recommendedName>
        <fullName evidence="4">Methyltransferase domain-containing protein</fullName>
    </recommendedName>
</protein>
<accession>A0A382EI97</accession>
<evidence type="ECO:0000313" key="5">
    <source>
        <dbReference type="EMBL" id="SVB49597.1"/>
    </source>
</evidence>
<feature type="domain" description="Methyltransferase" evidence="4">
    <location>
        <begin position="49"/>
        <end position="141"/>
    </location>
</feature>
<evidence type="ECO:0000256" key="3">
    <source>
        <dbReference type="ARBA" id="ARBA00022691"/>
    </source>
</evidence>
<dbReference type="PANTHER" id="PTHR43464">
    <property type="entry name" value="METHYLTRANSFERASE"/>
    <property type="match status" value="1"/>
</dbReference>
<dbReference type="Gene3D" id="3.40.50.150">
    <property type="entry name" value="Vaccinia Virus protein VP39"/>
    <property type="match status" value="1"/>
</dbReference>
<proteinExistence type="predicted"/>
<dbReference type="SUPFAM" id="SSF53335">
    <property type="entry name" value="S-adenosyl-L-methionine-dependent methyltransferases"/>
    <property type="match status" value="1"/>
</dbReference>
<evidence type="ECO:0000256" key="2">
    <source>
        <dbReference type="ARBA" id="ARBA00022679"/>
    </source>
</evidence>
<sequence>MEKVHDKENFYKIYDWAGSDRSKLPWAHDEPTLFLRDIVAQRGKPGKALDIGCGAGTDSLYLAGEGWDVTSLDFMPAALEMTCARAAAAGLKLTTIEADVTEWEPTDKFDLVLDHGLLHNMNPDRYPLYRERVMQAVADDGEFVILHWLKRTPDEPQSKIGPTRVSREDIQKFFAPELKERFFAVEEIGGLTKSVGASMAQGYYWFKRASIDEKRVKDEVSSGVERAVRGK</sequence>
<evidence type="ECO:0000256" key="1">
    <source>
        <dbReference type="ARBA" id="ARBA00022603"/>
    </source>
</evidence>
<organism evidence="5">
    <name type="scientific">marine metagenome</name>
    <dbReference type="NCBI Taxonomy" id="408172"/>
    <lineage>
        <taxon>unclassified sequences</taxon>
        <taxon>metagenomes</taxon>
        <taxon>ecological metagenomes</taxon>
    </lineage>
</organism>
<keyword evidence="1" id="KW-0489">Methyltransferase</keyword>
<dbReference type="GO" id="GO:0008168">
    <property type="term" value="F:methyltransferase activity"/>
    <property type="evidence" value="ECO:0007669"/>
    <property type="project" value="UniProtKB-KW"/>
</dbReference>
<gene>
    <name evidence="5" type="ORF">METZ01_LOCUS202451</name>
</gene>
<dbReference type="AlphaFoldDB" id="A0A382EI97"/>